<dbReference type="Pfam" id="PF11319">
    <property type="entry name" value="VasI"/>
    <property type="match status" value="1"/>
</dbReference>
<proteinExistence type="predicted"/>
<feature type="chain" id="PRO_5012024995" evidence="1">
    <location>
        <begin position="26"/>
        <end position="212"/>
    </location>
</feature>
<feature type="signal peptide" evidence="1">
    <location>
        <begin position="1"/>
        <end position="25"/>
    </location>
</feature>
<evidence type="ECO:0000313" key="3">
    <source>
        <dbReference type="Proteomes" id="UP000184346"/>
    </source>
</evidence>
<evidence type="ECO:0000256" key="1">
    <source>
        <dbReference type="SAM" id="SignalP"/>
    </source>
</evidence>
<name>A0A1M5B3A2_9GAMM</name>
<gene>
    <name evidence="2" type="ORF">SAMN02745148_02453</name>
</gene>
<keyword evidence="3" id="KW-1185">Reference proteome</keyword>
<dbReference type="OrthoDB" id="7831428at2"/>
<dbReference type="RefSeq" id="WP_084671514.1">
    <property type="nucleotide sequence ID" value="NZ_FQUJ01000010.1"/>
</dbReference>
<dbReference type="AlphaFoldDB" id="A0A1M5B3A2"/>
<keyword evidence="1" id="KW-0732">Signal</keyword>
<sequence>MIPTFLRPRALVLMLMVLSSPASNADDPNELATGCAGLQSRLERLQCYDALFRPASSTVSGGDPRPALWHAINVLEQGRGDDFSLRVAQPDNGDVLMSAPALGAMHPRPRLVISCENDITHFQIHVDEPLGEGRVRLRLKTPSIDIERPWRIRDEGYVVSGGRGLPAIDTLQRLLDANTLTLGSNVDALDGLRFDLTGLRARIEPLRNACRW</sequence>
<dbReference type="NCBIfam" id="TIGR03360">
    <property type="entry name" value="VI_minor_1"/>
    <property type="match status" value="1"/>
</dbReference>
<dbReference type="EMBL" id="FQUJ01000010">
    <property type="protein sequence ID" value="SHF36994.1"/>
    <property type="molecule type" value="Genomic_DNA"/>
</dbReference>
<organism evidence="2 3">
    <name type="scientific">Modicisalibacter ilicicola DSM 19980</name>
    <dbReference type="NCBI Taxonomy" id="1121942"/>
    <lineage>
        <taxon>Bacteria</taxon>
        <taxon>Pseudomonadati</taxon>
        <taxon>Pseudomonadota</taxon>
        <taxon>Gammaproteobacteria</taxon>
        <taxon>Oceanospirillales</taxon>
        <taxon>Halomonadaceae</taxon>
        <taxon>Modicisalibacter</taxon>
    </lineage>
</organism>
<dbReference type="STRING" id="1121942.SAMN02745148_02453"/>
<accession>A0A1M5B3A2</accession>
<evidence type="ECO:0000313" key="2">
    <source>
        <dbReference type="EMBL" id="SHF36994.1"/>
    </source>
</evidence>
<dbReference type="Proteomes" id="UP000184346">
    <property type="component" value="Unassembled WGS sequence"/>
</dbReference>
<protein>
    <submittedName>
        <fullName evidence="2">Type VI secretion system protein VasI</fullName>
    </submittedName>
</protein>
<reference evidence="2 3" key="1">
    <citation type="submission" date="2016-11" db="EMBL/GenBank/DDBJ databases">
        <authorList>
            <person name="Jaros S."/>
            <person name="Januszkiewicz K."/>
            <person name="Wedrychowicz H."/>
        </authorList>
    </citation>
    <scope>NUCLEOTIDE SEQUENCE [LARGE SCALE GENOMIC DNA]</scope>
    <source>
        <strain evidence="2 3">DSM 19980</strain>
    </source>
</reference>
<dbReference type="InterPro" id="IPR017738">
    <property type="entry name" value="T6SS-assoc_VCA0118"/>
</dbReference>